<dbReference type="GO" id="GO:0043560">
    <property type="term" value="F:insulin receptor substrate binding"/>
    <property type="evidence" value="ECO:0007669"/>
    <property type="project" value="TreeGrafter"/>
</dbReference>
<dbReference type="PROSITE" id="PS00107">
    <property type="entry name" value="PROTEIN_KINASE_ATP"/>
    <property type="match status" value="1"/>
</dbReference>
<dbReference type="InterPro" id="IPR000494">
    <property type="entry name" value="Rcpt_L-dom"/>
</dbReference>
<dbReference type="GO" id="GO:0005009">
    <property type="term" value="F:insulin receptor activity"/>
    <property type="evidence" value="ECO:0007669"/>
    <property type="project" value="TreeGrafter"/>
</dbReference>
<evidence type="ECO:0000256" key="5">
    <source>
        <dbReference type="ARBA" id="ARBA00022685"/>
    </source>
</evidence>
<keyword evidence="16" id="KW-1015">Disulfide bond</keyword>
<evidence type="ECO:0000313" key="27">
    <source>
        <dbReference type="Proteomes" id="UP001652740"/>
    </source>
</evidence>
<dbReference type="InterPro" id="IPR000719">
    <property type="entry name" value="Prot_kinase_dom"/>
</dbReference>
<keyword evidence="8 24" id="KW-0732">Signal</keyword>
<evidence type="ECO:0000256" key="1">
    <source>
        <dbReference type="ARBA" id="ARBA00001936"/>
    </source>
</evidence>
<dbReference type="Gene3D" id="2.60.40.10">
    <property type="entry name" value="Immunoglobulins"/>
    <property type="match status" value="3"/>
</dbReference>
<feature type="chain" id="PRO_5026708076" description="Tyrosine-protein kinase receptor" evidence="24">
    <location>
        <begin position="26"/>
        <end position="1489"/>
    </location>
</feature>
<evidence type="ECO:0000256" key="24">
    <source>
        <dbReference type="SAM" id="SignalP"/>
    </source>
</evidence>
<keyword evidence="18" id="KW-0325">Glycoprotein</keyword>
<dbReference type="SMART" id="SM00060">
    <property type="entry name" value="FN3"/>
    <property type="match status" value="3"/>
</dbReference>
<dbReference type="PRINTS" id="PR00109">
    <property type="entry name" value="TYRKINASE"/>
</dbReference>
<evidence type="ECO:0000256" key="10">
    <source>
        <dbReference type="ARBA" id="ARBA00022741"/>
    </source>
</evidence>
<dbReference type="OrthoDB" id="5809444at2759"/>
<feature type="domain" description="Fibronectin type-III" evidence="26">
    <location>
        <begin position="914"/>
        <end position="1022"/>
    </location>
</feature>
<keyword evidence="10 21" id="KW-0547">Nucleotide-binding</keyword>
<dbReference type="InterPro" id="IPR020635">
    <property type="entry name" value="Tyr_kinase_cat_dom"/>
</dbReference>
<dbReference type="SUPFAM" id="SSF52058">
    <property type="entry name" value="L domain-like"/>
    <property type="match status" value="2"/>
</dbReference>
<feature type="signal peptide" evidence="24">
    <location>
        <begin position="1"/>
        <end position="25"/>
    </location>
</feature>
<reference evidence="28" key="1">
    <citation type="submission" date="2025-08" db="UniProtKB">
        <authorList>
            <consortium name="RefSeq"/>
        </authorList>
    </citation>
    <scope>IDENTIFICATION</scope>
    <source>
        <tissue evidence="28">Whole larvae</tissue>
    </source>
</reference>
<keyword evidence="5" id="KW-0165">Cleavage on pair of basic residues</keyword>
<keyword evidence="11" id="KW-0418">Kinase</keyword>
<evidence type="ECO:0000256" key="8">
    <source>
        <dbReference type="ARBA" id="ARBA00022729"/>
    </source>
</evidence>
<dbReference type="GO" id="GO:0042593">
    <property type="term" value="P:glucose homeostasis"/>
    <property type="evidence" value="ECO:0007669"/>
    <property type="project" value="TreeGrafter"/>
</dbReference>
<evidence type="ECO:0000256" key="22">
    <source>
        <dbReference type="RuleBase" id="RU000312"/>
    </source>
</evidence>
<keyword evidence="4" id="KW-0808">Transferase</keyword>
<evidence type="ECO:0000256" key="15">
    <source>
        <dbReference type="ARBA" id="ARBA00023137"/>
    </source>
</evidence>
<dbReference type="InterPro" id="IPR006212">
    <property type="entry name" value="Furin_repeat"/>
</dbReference>
<evidence type="ECO:0000259" key="26">
    <source>
        <dbReference type="PROSITE" id="PS50853"/>
    </source>
</evidence>
<comment type="cofactor">
    <cofactor evidence="1">
        <name>Mn(2+)</name>
        <dbReference type="ChEBI" id="CHEBI:29035"/>
    </cofactor>
</comment>
<dbReference type="EC" id="2.7.10.1" evidence="22"/>
<dbReference type="GeneID" id="113518181"/>
<evidence type="ECO:0000256" key="3">
    <source>
        <dbReference type="ARBA" id="ARBA00022553"/>
    </source>
</evidence>
<dbReference type="GO" id="GO:0030424">
    <property type="term" value="C:axon"/>
    <property type="evidence" value="ECO:0007669"/>
    <property type="project" value="TreeGrafter"/>
</dbReference>
<dbReference type="FunFam" id="1.10.510.10:FF:000528">
    <property type="entry name" value="Tyrosine-protein kinase receptor"/>
    <property type="match status" value="1"/>
</dbReference>
<keyword evidence="14" id="KW-0472">Membrane</keyword>
<evidence type="ECO:0000256" key="19">
    <source>
        <dbReference type="ARBA" id="ARBA00023211"/>
    </source>
</evidence>
<keyword evidence="27" id="KW-1185">Reference proteome</keyword>
<comment type="subcellular location">
    <subcellularLocation>
        <location evidence="2">Membrane</location>
        <topology evidence="2">Single-pass type I membrane protein</topology>
    </subcellularLocation>
</comment>
<dbReference type="CDD" id="cd00063">
    <property type="entry name" value="FN3"/>
    <property type="match status" value="2"/>
</dbReference>
<dbReference type="InterPro" id="IPR006211">
    <property type="entry name" value="Furin-like_Cys-rich_dom"/>
</dbReference>
<dbReference type="InterPro" id="IPR050122">
    <property type="entry name" value="RTK"/>
</dbReference>
<evidence type="ECO:0000256" key="20">
    <source>
        <dbReference type="ARBA" id="ARBA00051243"/>
    </source>
</evidence>
<dbReference type="SMART" id="SM00261">
    <property type="entry name" value="FU"/>
    <property type="match status" value="1"/>
</dbReference>
<dbReference type="SUPFAM" id="SSF49265">
    <property type="entry name" value="Fibronectin type III"/>
    <property type="match status" value="2"/>
</dbReference>
<evidence type="ECO:0000256" key="23">
    <source>
        <dbReference type="SAM" id="MobiDB-lite"/>
    </source>
</evidence>
<dbReference type="PROSITE" id="PS00109">
    <property type="entry name" value="PROTEIN_KINASE_TYR"/>
    <property type="match status" value="1"/>
</dbReference>
<name>A0A6J3C631_GALME</name>
<keyword evidence="17 22" id="KW-0675">Receptor</keyword>
<dbReference type="SUPFAM" id="SSF57184">
    <property type="entry name" value="Growth factor receptor domain"/>
    <property type="match status" value="1"/>
</dbReference>
<evidence type="ECO:0000256" key="12">
    <source>
        <dbReference type="ARBA" id="ARBA00022840"/>
    </source>
</evidence>
<dbReference type="PANTHER" id="PTHR24416:SF525">
    <property type="entry name" value="INSULIN-LIKE RECEPTOR"/>
    <property type="match status" value="1"/>
</dbReference>
<evidence type="ECO:0000256" key="13">
    <source>
        <dbReference type="ARBA" id="ARBA00022989"/>
    </source>
</evidence>
<keyword evidence="15" id="KW-0829">Tyrosine-protein kinase</keyword>
<comment type="similarity">
    <text evidence="22">Belongs to the protein kinase superfamily. Tyr protein kinase family. Insulin receptor subfamily.</text>
</comment>
<dbReference type="GO" id="GO:0046872">
    <property type="term" value="F:metal ion binding"/>
    <property type="evidence" value="ECO:0007669"/>
    <property type="project" value="UniProtKB-KW"/>
</dbReference>
<feature type="domain" description="Protein kinase" evidence="25">
    <location>
        <begin position="1086"/>
        <end position="1365"/>
    </location>
</feature>
<dbReference type="InterPro" id="IPR001245">
    <property type="entry name" value="Ser-Thr/Tyr_kinase_cat_dom"/>
</dbReference>
<dbReference type="Pfam" id="PF01030">
    <property type="entry name" value="Recep_L_domain"/>
    <property type="match status" value="2"/>
</dbReference>
<dbReference type="GO" id="GO:0005524">
    <property type="term" value="F:ATP binding"/>
    <property type="evidence" value="ECO:0007669"/>
    <property type="project" value="UniProtKB-UniRule"/>
</dbReference>
<dbReference type="GO" id="GO:0005899">
    <property type="term" value="C:insulin receptor complex"/>
    <property type="evidence" value="ECO:0007669"/>
    <property type="project" value="TreeGrafter"/>
</dbReference>
<dbReference type="PROSITE" id="PS50853">
    <property type="entry name" value="FN3"/>
    <property type="match status" value="1"/>
</dbReference>
<dbReference type="InterPro" id="IPR011009">
    <property type="entry name" value="Kinase-like_dom_sf"/>
</dbReference>
<dbReference type="CTD" id="42549"/>
<dbReference type="Gene3D" id="1.10.510.10">
    <property type="entry name" value="Transferase(Phosphotransferase) domain 1"/>
    <property type="match status" value="1"/>
</dbReference>
<sequence>MRRACDATAWPVAACALLLACTASCAVIEHLAEGVCPSMDIRTYPENMEKLRGCRVIEGQLSIVLMERANPRTFENVSFPELREVTEYIKIYRAKGVRNLGDLFPNLTVVRGMRLYKDYAIVIYDNEHLESLGLRSLSRIERGAVRIQHNDQLCYTDTVDWSQIIAKDLDNVFIRSNYDPRLCGLCPEAQSRTVDHPQSSSMCPTDASGTLLCWDDKHCQKICPSACGESGCMNNRTCCHRSCLGGCNGPTSRDCFACKHYSFKYGSERTCVENCPRDTYKLFARCVAQEECRKMPPPPPLVGSSETNQQRPDSNIKAYKIFNDSCVYICPSGYMEVGDVETATCIPCPKTGCVRECSGGKIDSIAAAERYRGCTHINGKLEITLRASGGNTMAVLESSLGEIREIVGCLQVTRSYMLISLMFLKSLKKIVGVPGENKGQVLNIFNNPNLELLWDWPTHGPIDISKGTLHIHMNPKLCYDRILPLKNMTHDPRSEFSVIEVSEDNNGDQASCFPNLLNLNVSERRDTVVVLTWNMYCVEDIRKLLGYSLYYIVADKDVTLYGQRDACSDAWNVVDITIDEARLHSNRSAELQDPRTDIITNPCKHVQPSFRPLTDLRPYTRYAAYVKTYTTQQDKKGAQSNIIYFKTLPGQPSPPVNLIVEHNTAHSVNIRWSPPVMPNGVVVMYHVEIQANSYNKPKILGSKFDYCTNPNALANKIKAGHGEGPPELQREVTGELASNASCSCKDRPKSGVRFTSRAEEERIESINFENELQNEVYIKSEKIRAKVKNRPKRSIEQSNLQTMLVILSENNRPIIGFNYSNSTDGEVKCSRIEPNVCVIKDNTTGYVKSLFYELDSNTSTLTVNGLRHCTWYTVNVWACRMKDDNENKETYEKTWCSDRAYNTFRTLELMNADVIGNLQADILPSNKTLPEVNVTWEPPKNPNGFLAAYKVHYSRVEDSTQVQDLGFQTCVSSDDYETNGRTYMLRNLIAGNYSIKVTPITVSGAGNLSEIFIFIPERTANPGHEWIWGLVGGCVVMLMVVGGGIWYARRGLLPPNEGNKLFARVNPEYVSTVYVPDEWEVPRSNIEFIRELGQGSFGMVYEGIAKNIEKGKPETRCAVKTVNEHATDRERIEFLNEASVMKAFDTFHVVRLLGVVSRGQPTLVVMELMELGDLKTYLRSHRPDADTSLPKKDTGNPPTLQNILQMAIEIADGMAYLSAKKFVHRDLAARNCMVAGDLTVKVGDFGMTRDIYETDYYRKGTKGLLPVRWMSPESLKDGVFSSSSDVWSYGVVLWEMVTLAMLPYQGLSNEQVVRYVVEGGVMERPEHCPDRLYELMRACWAHRAPARPTFLQLAADLAPQAMPYFRHRSFFHSPQGQEMYALQRSTLEEEQEMPEVNVGAVATGSGSNLFGVSGRLASWVLSSLRSRGSDDAATEPLQPLQPLPPLQPAATPRALPLALKAGPNGVLRDGSAPAATAASAAAAPATTGC</sequence>
<evidence type="ECO:0000256" key="18">
    <source>
        <dbReference type="ARBA" id="ARBA00023180"/>
    </source>
</evidence>
<dbReference type="Gene3D" id="2.10.220.10">
    <property type="entry name" value="Hormone Receptor, Insulin-like Growth Factor Receptor 1, Chain A, domain 2"/>
    <property type="match status" value="1"/>
</dbReference>
<dbReference type="InterPro" id="IPR008266">
    <property type="entry name" value="Tyr_kinase_AS"/>
</dbReference>
<dbReference type="PROSITE" id="PS00239">
    <property type="entry name" value="RECEPTOR_TYR_KIN_II"/>
    <property type="match status" value="1"/>
</dbReference>
<dbReference type="SMART" id="SM00219">
    <property type="entry name" value="TyrKc"/>
    <property type="match status" value="1"/>
</dbReference>
<accession>A0A6J3C631</accession>
<keyword evidence="6 22" id="KW-0812">Transmembrane</keyword>
<dbReference type="CDD" id="cd05032">
    <property type="entry name" value="PTKc_InsR_like"/>
    <property type="match status" value="1"/>
</dbReference>
<dbReference type="FunFam" id="3.30.200.20:FF:000026">
    <property type="entry name" value="Tyrosine-protein kinase receptor"/>
    <property type="match status" value="1"/>
</dbReference>
<evidence type="ECO:0000256" key="14">
    <source>
        <dbReference type="ARBA" id="ARBA00023136"/>
    </source>
</evidence>
<dbReference type="Gene3D" id="3.30.200.20">
    <property type="entry name" value="Phosphorylase Kinase, domain 1"/>
    <property type="match status" value="1"/>
</dbReference>
<feature type="region of interest" description="Disordered" evidence="23">
    <location>
        <begin position="1430"/>
        <end position="1449"/>
    </location>
</feature>
<evidence type="ECO:0000256" key="17">
    <source>
        <dbReference type="ARBA" id="ARBA00023170"/>
    </source>
</evidence>
<proteinExistence type="inferred from homology"/>
<dbReference type="CDD" id="cd00064">
    <property type="entry name" value="FU"/>
    <property type="match status" value="1"/>
</dbReference>
<dbReference type="InterPro" id="IPR003961">
    <property type="entry name" value="FN3_dom"/>
</dbReference>
<dbReference type="InterPro" id="IPR002011">
    <property type="entry name" value="Tyr_kinase_rcpt_2_CS"/>
</dbReference>
<organism evidence="27 28">
    <name type="scientific">Galleria mellonella</name>
    <name type="common">Greater wax moth</name>
    <dbReference type="NCBI Taxonomy" id="7137"/>
    <lineage>
        <taxon>Eukaryota</taxon>
        <taxon>Metazoa</taxon>
        <taxon>Ecdysozoa</taxon>
        <taxon>Arthropoda</taxon>
        <taxon>Hexapoda</taxon>
        <taxon>Insecta</taxon>
        <taxon>Pterygota</taxon>
        <taxon>Neoptera</taxon>
        <taxon>Endopterygota</taxon>
        <taxon>Lepidoptera</taxon>
        <taxon>Glossata</taxon>
        <taxon>Ditrysia</taxon>
        <taxon>Pyraloidea</taxon>
        <taxon>Pyralidae</taxon>
        <taxon>Galleriinae</taxon>
        <taxon>Galleria</taxon>
    </lineage>
</organism>
<evidence type="ECO:0000256" key="16">
    <source>
        <dbReference type="ARBA" id="ARBA00023157"/>
    </source>
</evidence>
<evidence type="ECO:0000256" key="7">
    <source>
        <dbReference type="ARBA" id="ARBA00022723"/>
    </source>
</evidence>
<dbReference type="SUPFAM" id="SSF56112">
    <property type="entry name" value="Protein kinase-like (PK-like)"/>
    <property type="match status" value="1"/>
</dbReference>
<keyword evidence="3 22" id="KW-0597">Phosphoprotein</keyword>
<dbReference type="Pfam" id="PF00757">
    <property type="entry name" value="Furin-like"/>
    <property type="match status" value="1"/>
</dbReference>
<dbReference type="PANTHER" id="PTHR24416">
    <property type="entry name" value="TYROSINE-PROTEIN KINASE RECEPTOR"/>
    <property type="match status" value="1"/>
</dbReference>
<dbReference type="GO" id="GO:0043410">
    <property type="term" value="P:positive regulation of MAPK cascade"/>
    <property type="evidence" value="ECO:0007669"/>
    <property type="project" value="TreeGrafter"/>
</dbReference>
<dbReference type="Proteomes" id="UP001652740">
    <property type="component" value="Unplaced"/>
</dbReference>
<dbReference type="InterPro" id="IPR013783">
    <property type="entry name" value="Ig-like_fold"/>
</dbReference>
<dbReference type="InterPro" id="IPR009030">
    <property type="entry name" value="Growth_fac_rcpt_cys_sf"/>
</dbReference>
<dbReference type="FunCoup" id="A0A6J3C631">
    <property type="interactions" value="348"/>
</dbReference>
<gene>
    <name evidence="28" type="primary">LOC113518181</name>
</gene>
<evidence type="ECO:0000256" key="11">
    <source>
        <dbReference type="ARBA" id="ARBA00022777"/>
    </source>
</evidence>
<dbReference type="InterPro" id="IPR036941">
    <property type="entry name" value="Rcpt_L-dom_sf"/>
</dbReference>
<dbReference type="PROSITE" id="PS50011">
    <property type="entry name" value="PROTEIN_KINASE_DOM"/>
    <property type="match status" value="1"/>
</dbReference>
<dbReference type="PROSITE" id="PS51257">
    <property type="entry name" value="PROKAR_LIPOPROTEIN"/>
    <property type="match status" value="1"/>
</dbReference>
<evidence type="ECO:0000256" key="9">
    <source>
        <dbReference type="ARBA" id="ARBA00022737"/>
    </source>
</evidence>
<evidence type="ECO:0000256" key="2">
    <source>
        <dbReference type="ARBA" id="ARBA00004479"/>
    </source>
</evidence>
<dbReference type="Pfam" id="PF07714">
    <property type="entry name" value="PK_Tyr_Ser-Thr"/>
    <property type="match status" value="1"/>
</dbReference>
<comment type="catalytic activity">
    <reaction evidence="20 22">
        <text>L-tyrosyl-[protein] + ATP = O-phospho-L-tyrosyl-[protein] + ADP + H(+)</text>
        <dbReference type="Rhea" id="RHEA:10596"/>
        <dbReference type="Rhea" id="RHEA-COMP:10136"/>
        <dbReference type="Rhea" id="RHEA-COMP:20101"/>
        <dbReference type="ChEBI" id="CHEBI:15378"/>
        <dbReference type="ChEBI" id="CHEBI:30616"/>
        <dbReference type="ChEBI" id="CHEBI:46858"/>
        <dbReference type="ChEBI" id="CHEBI:61978"/>
        <dbReference type="ChEBI" id="CHEBI:456216"/>
        <dbReference type="EC" id="2.7.10.1"/>
    </reaction>
</comment>
<dbReference type="RefSeq" id="XP_031768933.1">
    <property type="nucleotide sequence ID" value="XM_031913073.2"/>
</dbReference>
<evidence type="ECO:0000256" key="4">
    <source>
        <dbReference type="ARBA" id="ARBA00022679"/>
    </source>
</evidence>
<dbReference type="InParanoid" id="A0A6J3C631"/>
<evidence type="ECO:0000256" key="6">
    <source>
        <dbReference type="ARBA" id="ARBA00022692"/>
    </source>
</evidence>
<keyword evidence="19" id="KW-0464">Manganese</keyword>
<evidence type="ECO:0000313" key="28">
    <source>
        <dbReference type="RefSeq" id="XP_031768933.1"/>
    </source>
</evidence>
<keyword evidence="9" id="KW-0677">Repeat</keyword>
<keyword evidence="12 21" id="KW-0067">ATP-binding</keyword>
<keyword evidence="13" id="KW-1133">Transmembrane helix</keyword>
<evidence type="ECO:0000256" key="21">
    <source>
        <dbReference type="PROSITE-ProRule" id="PRU10141"/>
    </source>
</evidence>
<dbReference type="GO" id="GO:0051897">
    <property type="term" value="P:positive regulation of phosphatidylinositol 3-kinase/protein kinase B signal transduction"/>
    <property type="evidence" value="ECO:0007669"/>
    <property type="project" value="TreeGrafter"/>
</dbReference>
<protein>
    <recommendedName>
        <fullName evidence="22">Tyrosine-protein kinase receptor</fullName>
        <ecNumber evidence="22">2.7.10.1</ecNumber>
    </recommendedName>
</protein>
<evidence type="ECO:0000259" key="25">
    <source>
        <dbReference type="PROSITE" id="PS50011"/>
    </source>
</evidence>
<dbReference type="InterPro" id="IPR036116">
    <property type="entry name" value="FN3_sf"/>
</dbReference>
<dbReference type="InterPro" id="IPR017441">
    <property type="entry name" value="Protein_kinase_ATP_BS"/>
</dbReference>
<keyword evidence="7" id="KW-0479">Metal-binding</keyword>
<dbReference type="Gene3D" id="3.80.20.20">
    <property type="entry name" value="Receptor L-domain"/>
    <property type="match status" value="2"/>
</dbReference>
<feature type="binding site" evidence="21">
    <location>
        <position position="1120"/>
    </location>
    <ligand>
        <name>ATP</name>
        <dbReference type="ChEBI" id="CHEBI:30616"/>
    </ligand>
</feature>